<dbReference type="RefSeq" id="XP_033420987.1">
    <property type="nucleotide sequence ID" value="XM_033576323.1"/>
</dbReference>
<gene>
    <name evidence="1" type="ORF">ATNIH1004_011761</name>
</gene>
<dbReference type="Proteomes" id="UP000324241">
    <property type="component" value="Unassembled WGS sequence"/>
</dbReference>
<proteinExistence type="predicted"/>
<protein>
    <submittedName>
        <fullName evidence="1">Uncharacterized protein</fullName>
    </submittedName>
</protein>
<comment type="caution">
    <text evidence="1">The sequence shown here is derived from an EMBL/GenBank/DDBJ whole genome shotgun (WGS) entry which is preliminary data.</text>
</comment>
<dbReference type="EMBL" id="QUQM01000009">
    <property type="protein sequence ID" value="KAA8641625.1"/>
    <property type="molecule type" value="Genomic_DNA"/>
</dbReference>
<accession>A0A5M9M3R5</accession>
<evidence type="ECO:0000313" key="1">
    <source>
        <dbReference type="EMBL" id="KAA8641625.1"/>
    </source>
</evidence>
<sequence>MGASCKSSDLSTGQFQDEYDTEKWNDYKVPDLVSARIGGRDADQKASKSWTSSFLKDIFAS</sequence>
<evidence type="ECO:0000313" key="2">
    <source>
        <dbReference type="Proteomes" id="UP000324241"/>
    </source>
</evidence>
<organism evidence="1 2">
    <name type="scientific">Aspergillus tanneri</name>
    <dbReference type="NCBI Taxonomy" id="1220188"/>
    <lineage>
        <taxon>Eukaryota</taxon>
        <taxon>Fungi</taxon>
        <taxon>Dikarya</taxon>
        <taxon>Ascomycota</taxon>
        <taxon>Pezizomycotina</taxon>
        <taxon>Eurotiomycetes</taxon>
        <taxon>Eurotiomycetidae</taxon>
        <taxon>Eurotiales</taxon>
        <taxon>Aspergillaceae</taxon>
        <taxon>Aspergillus</taxon>
        <taxon>Aspergillus subgen. Circumdati</taxon>
    </lineage>
</organism>
<name>A0A5M9M3R5_9EURO</name>
<dbReference type="GeneID" id="54334462"/>
<dbReference type="AlphaFoldDB" id="A0A5M9M3R5"/>
<dbReference type="VEuPathDB" id="FungiDB:EYZ11_012967"/>
<reference evidence="1 2" key="1">
    <citation type="submission" date="2019-08" db="EMBL/GenBank/DDBJ databases">
        <title>The genome sequence of a newly discovered highly antifungal drug resistant Aspergillus species, Aspergillus tanneri NIH 1004.</title>
        <authorList>
            <person name="Mounaud S."/>
            <person name="Singh I."/>
            <person name="Joardar V."/>
            <person name="Pakala S."/>
            <person name="Pakala S."/>
            <person name="Venepally P."/>
            <person name="Chung J.K."/>
            <person name="Losada L."/>
            <person name="Nierman W.C."/>
        </authorList>
    </citation>
    <scope>NUCLEOTIDE SEQUENCE [LARGE SCALE GENOMIC DNA]</scope>
    <source>
        <strain evidence="1 2">NIH1004</strain>
    </source>
</reference>